<keyword evidence="2" id="KW-1133">Transmembrane helix</keyword>
<organism evidence="3 4">
    <name type="scientific">Candidatus Uhrbacteria bacterium GW2011_GWD2_52_7</name>
    <dbReference type="NCBI Taxonomy" id="1618989"/>
    <lineage>
        <taxon>Bacteria</taxon>
        <taxon>Candidatus Uhriibacteriota</taxon>
    </lineage>
</organism>
<gene>
    <name evidence="3" type="ORF">UY72_C0057G0007</name>
</gene>
<reference evidence="3 4" key="1">
    <citation type="journal article" date="2015" name="Nature">
        <title>rRNA introns, odd ribosomes, and small enigmatic genomes across a large radiation of phyla.</title>
        <authorList>
            <person name="Brown C.T."/>
            <person name="Hug L.A."/>
            <person name="Thomas B.C."/>
            <person name="Sharon I."/>
            <person name="Castelle C.J."/>
            <person name="Singh A."/>
            <person name="Wilkins M.J."/>
            <person name="Williams K.H."/>
            <person name="Banfield J.F."/>
        </authorList>
    </citation>
    <scope>NUCLEOTIDE SEQUENCE [LARGE SCALE GENOMIC DNA]</scope>
</reference>
<keyword evidence="1" id="KW-0175">Coiled coil</keyword>
<dbReference type="EMBL" id="LCRD01000057">
    <property type="protein sequence ID" value="KKW28953.1"/>
    <property type="molecule type" value="Genomic_DNA"/>
</dbReference>
<protein>
    <submittedName>
        <fullName evidence="3">Uncharacterized protein</fullName>
    </submittedName>
</protein>
<feature type="transmembrane region" description="Helical" evidence="2">
    <location>
        <begin position="27"/>
        <end position="47"/>
    </location>
</feature>
<evidence type="ECO:0000256" key="2">
    <source>
        <dbReference type="SAM" id="Phobius"/>
    </source>
</evidence>
<evidence type="ECO:0000256" key="1">
    <source>
        <dbReference type="SAM" id="Coils"/>
    </source>
</evidence>
<dbReference type="Proteomes" id="UP000034846">
    <property type="component" value="Unassembled WGS sequence"/>
</dbReference>
<sequence>MPSSSEWKAWAEGVEASKAALRDDLEIAQTVLVVLVIALSAVVWWLYRVHRERVRLRHELAVQAAQQQPANTPSEESNDDVPRLRAELSALESRYEHAYTLSETLNREVLRLRAELKELVESTDEVHNALLAIEVNPSPNEEGEDVLAENLRLREVIRAYRMIVVYVLQTGRLQESVDYGIVIEGSSIFVCLTPALARMIPRDEIVDDGMKGEKGIVRFQFESISKEDVVKIVKIEHV</sequence>
<proteinExistence type="predicted"/>
<comment type="caution">
    <text evidence="3">The sequence shown here is derived from an EMBL/GenBank/DDBJ whole genome shotgun (WGS) entry which is preliminary data.</text>
</comment>
<accession>A0A0G1XCC2</accession>
<keyword evidence="2" id="KW-0472">Membrane</keyword>
<feature type="coiled-coil region" evidence="1">
    <location>
        <begin position="74"/>
        <end position="122"/>
    </location>
</feature>
<keyword evidence="2" id="KW-0812">Transmembrane</keyword>
<name>A0A0G1XCC2_9BACT</name>
<evidence type="ECO:0000313" key="3">
    <source>
        <dbReference type="EMBL" id="KKW28953.1"/>
    </source>
</evidence>
<dbReference type="AlphaFoldDB" id="A0A0G1XCC2"/>
<evidence type="ECO:0000313" key="4">
    <source>
        <dbReference type="Proteomes" id="UP000034846"/>
    </source>
</evidence>